<evidence type="ECO:0008006" key="4">
    <source>
        <dbReference type="Google" id="ProtNLM"/>
    </source>
</evidence>
<dbReference type="RefSeq" id="WP_150807622.1">
    <property type="nucleotide sequence ID" value="NZ_CABVHY010000064.1"/>
</dbReference>
<accession>A0A5E7FZV1</accession>
<organism evidence="2 3">
    <name type="scientific">Pseudomonas fluorescens</name>
    <dbReference type="NCBI Taxonomy" id="294"/>
    <lineage>
        <taxon>Bacteria</taxon>
        <taxon>Pseudomonadati</taxon>
        <taxon>Pseudomonadota</taxon>
        <taxon>Gammaproteobacteria</taxon>
        <taxon>Pseudomonadales</taxon>
        <taxon>Pseudomonadaceae</taxon>
        <taxon>Pseudomonas</taxon>
    </lineage>
</organism>
<name>A0A5E7FZV1_PSEFL</name>
<sequence precursor="true">MDKLLPVIVALLLAGCSSGHQAANDAHAPAPADARQLKGSEINEALIGRQHSSVTTTGYEFKETFIQDGTAKIKIEGEPEQIGRWMIAEDVICVTYKKYGEECNTVRTDGVSIWLVDKTKNTTNNKFGRQ</sequence>
<reference evidence="2 3" key="1">
    <citation type="submission" date="2019-09" db="EMBL/GenBank/DDBJ databases">
        <authorList>
            <person name="Chandra G."/>
            <person name="Truman W A."/>
        </authorList>
    </citation>
    <scope>NUCLEOTIDE SEQUENCE [LARGE SCALE GENOMIC DNA]</scope>
    <source>
        <strain evidence="2">PS723</strain>
    </source>
</reference>
<feature type="signal peptide" evidence="1">
    <location>
        <begin position="1"/>
        <end position="22"/>
    </location>
</feature>
<evidence type="ECO:0000313" key="3">
    <source>
        <dbReference type="Proteomes" id="UP000379480"/>
    </source>
</evidence>
<dbReference type="OrthoDB" id="6884649at2"/>
<evidence type="ECO:0000313" key="2">
    <source>
        <dbReference type="EMBL" id="VVO44958.1"/>
    </source>
</evidence>
<evidence type="ECO:0000256" key="1">
    <source>
        <dbReference type="SAM" id="SignalP"/>
    </source>
</evidence>
<dbReference type="Proteomes" id="UP000379480">
    <property type="component" value="Unassembled WGS sequence"/>
</dbReference>
<proteinExistence type="predicted"/>
<feature type="chain" id="PRO_5023029750" description="Lipoprotein" evidence="1">
    <location>
        <begin position="23"/>
        <end position="130"/>
    </location>
</feature>
<dbReference type="AlphaFoldDB" id="A0A5E7FZV1"/>
<protein>
    <recommendedName>
        <fullName evidence="4">Lipoprotein</fullName>
    </recommendedName>
</protein>
<gene>
    <name evidence="2" type="ORF">PS723_06476</name>
</gene>
<dbReference type="PROSITE" id="PS51257">
    <property type="entry name" value="PROKAR_LIPOPROTEIN"/>
    <property type="match status" value="1"/>
</dbReference>
<dbReference type="EMBL" id="CABVHY010000064">
    <property type="protein sequence ID" value="VVO44958.1"/>
    <property type="molecule type" value="Genomic_DNA"/>
</dbReference>
<keyword evidence="1" id="KW-0732">Signal</keyword>